<reference evidence="11" key="1">
    <citation type="submission" date="2020-10" db="EMBL/GenBank/DDBJ databases">
        <authorList>
            <person name="Gilroy R."/>
        </authorList>
    </citation>
    <scope>NUCLEOTIDE SEQUENCE</scope>
    <source>
        <strain evidence="11">B3-2255</strain>
    </source>
</reference>
<evidence type="ECO:0000256" key="4">
    <source>
        <dbReference type="ARBA" id="ARBA00022691"/>
    </source>
</evidence>
<dbReference type="EMBL" id="JADILY010000140">
    <property type="protein sequence ID" value="MBO8482197.1"/>
    <property type="molecule type" value="Genomic_DNA"/>
</dbReference>
<dbReference type="InterPro" id="IPR005840">
    <property type="entry name" value="Ribosomal_uS12_MeSTrfase_RimO"/>
</dbReference>
<evidence type="ECO:0000256" key="5">
    <source>
        <dbReference type="ARBA" id="ARBA00022723"/>
    </source>
</evidence>
<keyword evidence="4 8" id="KW-0949">S-adenosyl-L-methionine</keyword>
<dbReference type="PANTHER" id="PTHR43837:SF1">
    <property type="entry name" value="RIBOSOMAL PROTEIN US12 METHYLTHIOTRANSFERASE RIMO"/>
    <property type="match status" value="1"/>
</dbReference>
<evidence type="ECO:0000256" key="1">
    <source>
        <dbReference type="ARBA" id="ARBA00022485"/>
    </source>
</evidence>
<dbReference type="InterPro" id="IPR012340">
    <property type="entry name" value="NA-bd_OB-fold"/>
</dbReference>
<dbReference type="GO" id="GO:0006400">
    <property type="term" value="P:tRNA modification"/>
    <property type="evidence" value="ECO:0007669"/>
    <property type="project" value="InterPro"/>
</dbReference>
<dbReference type="Gene3D" id="3.80.30.20">
    <property type="entry name" value="tm_1862 like domain"/>
    <property type="match status" value="1"/>
</dbReference>
<protein>
    <recommendedName>
        <fullName evidence="8">Ribosomal protein uS12 methylthiotransferase RimO</fullName>
        <shortName evidence="8">uS12 MTTase</shortName>
        <shortName evidence="8">uS12 methylthiotransferase</shortName>
        <ecNumber evidence="8">2.8.4.4</ecNumber>
    </recommendedName>
    <alternativeName>
        <fullName evidence="8">Ribosomal protein uS12 (aspartate-C(3))-methylthiotransferase</fullName>
    </alternativeName>
    <alternativeName>
        <fullName evidence="8">Ribosome maturation factor RimO</fullName>
    </alternativeName>
</protein>
<dbReference type="GO" id="GO:0005840">
    <property type="term" value="C:ribosome"/>
    <property type="evidence" value="ECO:0007669"/>
    <property type="project" value="UniProtKB-KW"/>
</dbReference>
<dbReference type="CDD" id="cd01335">
    <property type="entry name" value="Radical_SAM"/>
    <property type="match status" value="1"/>
</dbReference>
<evidence type="ECO:0000259" key="10">
    <source>
        <dbReference type="PROSITE" id="PS51918"/>
    </source>
</evidence>
<keyword evidence="5 8" id="KW-0479">Metal-binding</keyword>
<dbReference type="InterPro" id="IPR006638">
    <property type="entry name" value="Elp3/MiaA/NifB-like_rSAM"/>
</dbReference>
<dbReference type="AlphaFoldDB" id="A0A9D9IZQ6"/>
<dbReference type="GO" id="GO:0046872">
    <property type="term" value="F:metal ion binding"/>
    <property type="evidence" value="ECO:0007669"/>
    <property type="project" value="UniProtKB-KW"/>
</dbReference>
<proteinExistence type="inferred from homology"/>
<dbReference type="GO" id="GO:0103039">
    <property type="term" value="F:protein methylthiotransferase activity"/>
    <property type="evidence" value="ECO:0007669"/>
    <property type="project" value="UniProtKB-EC"/>
</dbReference>
<dbReference type="SMART" id="SM00729">
    <property type="entry name" value="Elp3"/>
    <property type="match status" value="1"/>
</dbReference>
<keyword evidence="2 8" id="KW-0963">Cytoplasm</keyword>
<dbReference type="GO" id="GO:0051539">
    <property type="term" value="F:4 iron, 4 sulfur cluster binding"/>
    <property type="evidence" value="ECO:0007669"/>
    <property type="project" value="UniProtKB-UniRule"/>
</dbReference>
<feature type="binding site" evidence="8">
    <location>
        <position position="150"/>
    </location>
    <ligand>
        <name>[4Fe-4S] cluster</name>
        <dbReference type="ChEBI" id="CHEBI:49883"/>
        <label>2</label>
        <note>4Fe-4S-S-AdoMet</note>
    </ligand>
</feature>
<evidence type="ECO:0000256" key="2">
    <source>
        <dbReference type="ARBA" id="ARBA00022490"/>
    </source>
</evidence>
<dbReference type="FunFam" id="3.80.30.20:FF:000001">
    <property type="entry name" value="tRNA-2-methylthio-N(6)-dimethylallyladenosine synthase 2"/>
    <property type="match status" value="1"/>
</dbReference>
<evidence type="ECO:0000256" key="8">
    <source>
        <dbReference type="HAMAP-Rule" id="MF_01865"/>
    </source>
</evidence>
<dbReference type="PROSITE" id="PS51918">
    <property type="entry name" value="RADICAL_SAM"/>
    <property type="match status" value="1"/>
</dbReference>
<keyword evidence="6 8" id="KW-0408">Iron</keyword>
<dbReference type="InterPro" id="IPR020612">
    <property type="entry name" value="Methylthiotransferase_CS"/>
</dbReference>
<dbReference type="InterPro" id="IPR038135">
    <property type="entry name" value="Methylthiotransferase_N_sf"/>
</dbReference>
<feature type="binding site" evidence="8">
    <location>
        <position position="146"/>
    </location>
    <ligand>
        <name>[4Fe-4S] cluster</name>
        <dbReference type="ChEBI" id="CHEBI:49883"/>
        <label>2</label>
        <note>4Fe-4S-S-AdoMet</note>
    </ligand>
</feature>
<comment type="subcellular location">
    <subcellularLocation>
        <location evidence="8">Cytoplasm</location>
    </subcellularLocation>
</comment>
<keyword evidence="11" id="KW-0687">Ribonucleoprotein</keyword>
<feature type="domain" description="MTTase N-terminal" evidence="9">
    <location>
        <begin position="2"/>
        <end position="118"/>
    </location>
</feature>
<reference evidence="11" key="2">
    <citation type="journal article" date="2021" name="PeerJ">
        <title>Extensive microbial diversity within the chicken gut microbiome revealed by metagenomics and culture.</title>
        <authorList>
            <person name="Gilroy R."/>
            <person name="Ravi A."/>
            <person name="Getino M."/>
            <person name="Pursley I."/>
            <person name="Horton D.L."/>
            <person name="Alikhan N.F."/>
            <person name="Baker D."/>
            <person name="Gharbi K."/>
            <person name="Hall N."/>
            <person name="Watson M."/>
            <person name="Adriaenssens E.M."/>
            <person name="Foster-Nyarko E."/>
            <person name="Jarju S."/>
            <person name="Secka A."/>
            <person name="Antonio M."/>
            <person name="Oren A."/>
            <person name="Chaudhuri R.R."/>
            <person name="La Ragione R."/>
            <person name="Hildebrand F."/>
            <person name="Pallen M.J."/>
        </authorList>
    </citation>
    <scope>NUCLEOTIDE SEQUENCE</scope>
    <source>
        <strain evidence="11">B3-2255</strain>
    </source>
</reference>
<evidence type="ECO:0000313" key="11">
    <source>
        <dbReference type="EMBL" id="MBO8482197.1"/>
    </source>
</evidence>
<dbReference type="SFLD" id="SFLDG01061">
    <property type="entry name" value="methylthiotransferase"/>
    <property type="match status" value="1"/>
</dbReference>
<dbReference type="Pfam" id="PF00919">
    <property type="entry name" value="UPF0004"/>
    <property type="match status" value="1"/>
</dbReference>
<feature type="binding site" evidence="8">
    <location>
        <position position="83"/>
    </location>
    <ligand>
        <name>[4Fe-4S] cluster</name>
        <dbReference type="ChEBI" id="CHEBI:49883"/>
        <label>1</label>
    </ligand>
</feature>
<dbReference type="PROSITE" id="PS51449">
    <property type="entry name" value="MTTASE_N"/>
    <property type="match status" value="1"/>
</dbReference>
<dbReference type="InterPro" id="IPR058240">
    <property type="entry name" value="rSAM_sf"/>
</dbReference>
<comment type="caution">
    <text evidence="11">The sequence shown here is derived from an EMBL/GenBank/DDBJ whole genome shotgun (WGS) entry which is preliminary data.</text>
</comment>
<comment type="catalytic activity">
    <reaction evidence="8">
        <text>L-aspartate(89)-[ribosomal protein uS12]-hydrogen + (sulfur carrier)-SH + AH2 + 2 S-adenosyl-L-methionine = 3-methylsulfanyl-L-aspartate(89)-[ribosomal protein uS12]-hydrogen + (sulfur carrier)-H + 5'-deoxyadenosine + L-methionine + A + S-adenosyl-L-homocysteine + 2 H(+)</text>
        <dbReference type="Rhea" id="RHEA:37087"/>
        <dbReference type="Rhea" id="RHEA-COMP:10460"/>
        <dbReference type="Rhea" id="RHEA-COMP:10461"/>
        <dbReference type="Rhea" id="RHEA-COMP:14737"/>
        <dbReference type="Rhea" id="RHEA-COMP:14739"/>
        <dbReference type="ChEBI" id="CHEBI:13193"/>
        <dbReference type="ChEBI" id="CHEBI:15378"/>
        <dbReference type="ChEBI" id="CHEBI:17319"/>
        <dbReference type="ChEBI" id="CHEBI:17499"/>
        <dbReference type="ChEBI" id="CHEBI:29917"/>
        <dbReference type="ChEBI" id="CHEBI:29961"/>
        <dbReference type="ChEBI" id="CHEBI:57844"/>
        <dbReference type="ChEBI" id="CHEBI:57856"/>
        <dbReference type="ChEBI" id="CHEBI:59789"/>
        <dbReference type="ChEBI" id="CHEBI:64428"/>
        <dbReference type="ChEBI" id="CHEBI:73599"/>
        <dbReference type="EC" id="2.8.4.4"/>
    </reaction>
</comment>
<dbReference type="InterPro" id="IPR023404">
    <property type="entry name" value="rSAM_horseshoe"/>
</dbReference>
<keyword evidence="7 8" id="KW-0411">Iron-sulfur</keyword>
<evidence type="ECO:0000259" key="9">
    <source>
        <dbReference type="PROSITE" id="PS51449"/>
    </source>
</evidence>
<comment type="cofactor">
    <cofactor evidence="8">
        <name>[4Fe-4S] cluster</name>
        <dbReference type="ChEBI" id="CHEBI:49883"/>
    </cofactor>
    <text evidence="8">Binds 2 [4Fe-4S] clusters. One cluster is coordinated with 3 cysteines and an exchangeable S-adenosyl-L-methionine.</text>
</comment>
<keyword evidence="3 8" id="KW-0808">Transferase</keyword>
<dbReference type="EC" id="2.8.4.4" evidence="8"/>
<dbReference type="GO" id="GO:0005829">
    <property type="term" value="C:cytosol"/>
    <property type="evidence" value="ECO:0007669"/>
    <property type="project" value="TreeGrafter"/>
</dbReference>
<feature type="binding site" evidence="8">
    <location>
        <position position="11"/>
    </location>
    <ligand>
        <name>[4Fe-4S] cluster</name>
        <dbReference type="ChEBI" id="CHEBI:49883"/>
        <label>1</label>
    </ligand>
</feature>
<dbReference type="Gene3D" id="2.40.50.140">
    <property type="entry name" value="Nucleic acid-binding proteins"/>
    <property type="match status" value="1"/>
</dbReference>
<feature type="binding site" evidence="8">
    <location>
        <position position="153"/>
    </location>
    <ligand>
        <name>[4Fe-4S] cluster</name>
        <dbReference type="ChEBI" id="CHEBI:49883"/>
        <label>2</label>
        <note>4Fe-4S-S-AdoMet</note>
    </ligand>
</feature>
<dbReference type="InterPro" id="IPR013848">
    <property type="entry name" value="Methylthiotransferase_N"/>
</dbReference>
<dbReference type="PROSITE" id="PS01278">
    <property type="entry name" value="MTTASE_RADICAL"/>
    <property type="match status" value="1"/>
</dbReference>
<feature type="binding site" evidence="8">
    <location>
        <position position="49"/>
    </location>
    <ligand>
        <name>[4Fe-4S] cluster</name>
        <dbReference type="ChEBI" id="CHEBI:49883"/>
        <label>1</label>
    </ligand>
</feature>
<feature type="domain" description="Radical SAM core" evidence="10">
    <location>
        <begin position="132"/>
        <end position="363"/>
    </location>
</feature>
<gene>
    <name evidence="8 11" type="primary">rimO</name>
    <name evidence="11" type="ORF">IAC87_06595</name>
</gene>
<comment type="similarity">
    <text evidence="8">Belongs to the methylthiotransferase family. RimO subfamily.</text>
</comment>
<dbReference type="NCBIfam" id="TIGR00089">
    <property type="entry name" value="MiaB/RimO family radical SAM methylthiotransferase"/>
    <property type="match status" value="1"/>
</dbReference>
<accession>A0A9D9IZQ6</accession>
<evidence type="ECO:0000313" key="12">
    <source>
        <dbReference type="Proteomes" id="UP000823772"/>
    </source>
</evidence>
<dbReference type="Pfam" id="PF04055">
    <property type="entry name" value="Radical_SAM"/>
    <property type="match status" value="1"/>
</dbReference>
<keyword evidence="11" id="KW-0689">Ribosomal protein</keyword>
<keyword evidence="1 8" id="KW-0004">4Fe-4S</keyword>
<comment type="function">
    <text evidence="8">Catalyzes the methylthiolation of an aspartic acid residue of ribosomal protein uS12.</text>
</comment>
<organism evidence="11 12">
    <name type="scientific">Candidatus Merdivivens faecigallinarum</name>
    <dbReference type="NCBI Taxonomy" id="2840871"/>
    <lineage>
        <taxon>Bacteria</taxon>
        <taxon>Pseudomonadati</taxon>
        <taxon>Bacteroidota</taxon>
        <taxon>Bacteroidia</taxon>
        <taxon>Bacteroidales</taxon>
        <taxon>Muribaculaceae</taxon>
        <taxon>Muribaculaceae incertae sedis</taxon>
        <taxon>Candidatus Merdivivens</taxon>
    </lineage>
</organism>
<dbReference type="PANTHER" id="PTHR43837">
    <property type="entry name" value="RIBOSOMAL PROTEIN S12 METHYLTHIOTRANSFERASE RIMO"/>
    <property type="match status" value="1"/>
</dbReference>
<dbReference type="SFLD" id="SFLDS00029">
    <property type="entry name" value="Radical_SAM"/>
    <property type="match status" value="1"/>
</dbReference>
<evidence type="ECO:0000256" key="6">
    <source>
        <dbReference type="ARBA" id="ARBA00023004"/>
    </source>
</evidence>
<dbReference type="InterPro" id="IPR005839">
    <property type="entry name" value="Methylthiotransferase"/>
</dbReference>
<sequence length="438" mass="49079">MSSVKVITLGCSKNRVDSEHLMRQLQAASFEIIPEEDGRPADMLVLNTCAFIQDAKEESVAAIFDAVDRKNRGESSRVYVFGCLSQRYGNELRGLIPEVDGFFGASDKALALMTEALGGQYDPALAQQRYLTTPGHYAYLKISEGCDRKCAYCAIPGIRGRHVSVPMDELVEEARLLAAKGVCELIVIAQDTTYYGLDLYGKRMIAPLLHRLSEIPGIRWIRLHYSYPNAFPDDLLDEMASNPKICKYLDIPLQHCSTKVLGKMRRNITGKETSDLIRKIRERVPGIVLRTTLIVGHPGEGKREFAELLDFVREMRFERMGAFAYSEEEGTYGAENYKDSVSRKEKLRRLDELMSLQRGISASCNATRVGTRTTVVADAVADGYYVCRSMNESPEVDGEIYVEIPEDEKEGAVSGRIGKFFEVEILRAGDYDLYGKII</sequence>
<dbReference type="Proteomes" id="UP000823772">
    <property type="component" value="Unassembled WGS sequence"/>
</dbReference>
<dbReference type="GO" id="GO:0035599">
    <property type="term" value="F:aspartic acid methylthiotransferase activity"/>
    <property type="evidence" value="ECO:0007669"/>
    <property type="project" value="TreeGrafter"/>
</dbReference>
<dbReference type="NCBIfam" id="TIGR01125">
    <property type="entry name" value="30S ribosomal protein S12 methylthiotransferase RimO"/>
    <property type="match status" value="1"/>
</dbReference>
<dbReference type="Pfam" id="PF18693">
    <property type="entry name" value="TRAM_2"/>
    <property type="match status" value="1"/>
</dbReference>
<dbReference type="SFLD" id="SFLDG01082">
    <property type="entry name" value="B12-binding_domain_containing"/>
    <property type="match status" value="1"/>
</dbReference>
<dbReference type="Gene3D" id="3.40.50.12160">
    <property type="entry name" value="Methylthiotransferase, N-terminal domain"/>
    <property type="match status" value="1"/>
</dbReference>
<evidence type="ECO:0000256" key="3">
    <source>
        <dbReference type="ARBA" id="ARBA00022679"/>
    </source>
</evidence>
<dbReference type="HAMAP" id="MF_01865">
    <property type="entry name" value="MTTase_RimO"/>
    <property type="match status" value="1"/>
</dbReference>
<dbReference type="InterPro" id="IPR002792">
    <property type="entry name" value="TRAM_dom"/>
</dbReference>
<dbReference type="InterPro" id="IPR007197">
    <property type="entry name" value="rSAM"/>
</dbReference>
<evidence type="ECO:0000256" key="7">
    <source>
        <dbReference type="ARBA" id="ARBA00023014"/>
    </source>
</evidence>
<dbReference type="SUPFAM" id="SSF102114">
    <property type="entry name" value="Radical SAM enzymes"/>
    <property type="match status" value="1"/>
</dbReference>
<name>A0A9D9IZQ6_9BACT</name>
<dbReference type="SFLD" id="SFLDF00274">
    <property type="entry name" value="ribosomal_protein_S12_methylth"/>
    <property type="match status" value="1"/>
</dbReference>